<evidence type="ECO:0000313" key="3">
    <source>
        <dbReference type="EMBL" id="CAE7328246.1"/>
    </source>
</evidence>
<protein>
    <submittedName>
        <fullName evidence="3">BDH1 protein</fullName>
    </submittedName>
</protein>
<accession>A0A812PCD5</accession>
<feature type="non-terminal residue" evidence="3">
    <location>
        <position position="192"/>
    </location>
</feature>
<dbReference type="AlphaFoldDB" id="A0A812PCD5"/>
<dbReference type="Proteomes" id="UP000649617">
    <property type="component" value="Unassembled WGS sequence"/>
</dbReference>
<gene>
    <name evidence="3" type="primary">BDH1</name>
    <name evidence="3" type="ORF">SPIL2461_LOCUS7596</name>
</gene>
<evidence type="ECO:0000256" key="1">
    <source>
        <dbReference type="SAM" id="MobiDB-lite"/>
    </source>
</evidence>
<feature type="signal peptide" evidence="2">
    <location>
        <begin position="1"/>
        <end position="18"/>
    </location>
</feature>
<evidence type="ECO:0000256" key="2">
    <source>
        <dbReference type="SAM" id="SignalP"/>
    </source>
</evidence>
<dbReference type="OrthoDB" id="447330at2759"/>
<sequence length="192" mass="20584">MKFLAAVSLIIIAGCADALKPEGNQSVCVSNRGRPYDESHCEWPGKQRGCAWKDGECVCQNGGVYSKTGRRCWPPALTVMPATTTAATLPLASADNSSVCVSNKGLPYDQSHCEWVAAGRGCIWQGSRCICRDGGVYSKTGRRCWPPDPATQRSTTATTTQEPGPAAPDKNASTCVSNRGLPYDRSNCDWYG</sequence>
<proteinExistence type="predicted"/>
<reference evidence="3" key="1">
    <citation type="submission" date="2021-02" db="EMBL/GenBank/DDBJ databases">
        <authorList>
            <person name="Dougan E. K."/>
            <person name="Rhodes N."/>
            <person name="Thang M."/>
            <person name="Chan C."/>
        </authorList>
    </citation>
    <scope>NUCLEOTIDE SEQUENCE</scope>
</reference>
<keyword evidence="4" id="KW-1185">Reference proteome</keyword>
<keyword evidence="2" id="KW-0732">Signal</keyword>
<feature type="region of interest" description="Disordered" evidence="1">
    <location>
        <begin position="147"/>
        <end position="178"/>
    </location>
</feature>
<evidence type="ECO:0000313" key="4">
    <source>
        <dbReference type="Proteomes" id="UP000649617"/>
    </source>
</evidence>
<comment type="caution">
    <text evidence="3">The sequence shown here is derived from an EMBL/GenBank/DDBJ whole genome shotgun (WGS) entry which is preliminary data.</text>
</comment>
<name>A0A812PCD5_SYMPI</name>
<feature type="compositionally biased region" description="Low complexity" evidence="1">
    <location>
        <begin position="150"/>
        <end position="161"/>
    </location>
</feature>
<dbReference type="PROSITE" id="PS51257">
    <property type="entry name" value="PROKAR_LIPOPROTEIN"/>
    <property type="match status" value="1"/>
</dbReference>
<organism evidence="3 4">
    <name type="scientific">Symbiodinium pilosum</name>
    <name type="common">Dinoflagellate</name>
    <dbReference type="NCBI Taxonomy" id="2952"/>
    <lineage>
        <taxon>Eukaryota</taxon>
        <taxon>Sar</taxon>
        <taxon>Alveolata</taxon>
        <taxon>Dinophyceae</taxon>
        <taxon>Suessiales</taxon>
        <taxon>Symbiodiniaceae</taxon>
        <taxon>Symbiodinium</taxon>
    </lineage>
</organism>
<feature type="chain" id="PRO_5032376163" evidence="2">
    <location>
        <begin position="19"/>
        <end position="192"/>
    </location>
</feature>
<dbReference type="EMBL" id="CAJNIZ010012042">
    <property type="protein sequence ID" value="CAE7328246.1"/>
    <property type="molecule type" value="Genomic_DNA"/>
</dbReference>